<reference evidence="2 3" key="1">
    <citation type="submission" date="2018-02" db="EMBL/GenBank/DDBJ databases">
        <title>Comparative genomes isolates from brazilian mangrove.</title>
        <authorList>
            <person name="Araujo J.E."/>
            <person name="Taketani R.G."/>
            <person name="Silva M.C.P."/>
            <person name="Loureco M.V."/>
            <person name="Andreote F.D."/>
        </authorList>
    </citation>
    <scope>NUCLEOTIDE SEQUENCE [LARGE SCALE GENOMIC DNA]</scope>
    <source>
        <strain evidence="2 3">HEX-2 MGV</strain>
    </source>
</reference>
<keyword evidence="1" id="KW-0472">Membrane</keyword>
<dbReference type="AlphaFoldDB" id="A0A2S8FNJ5"/>
<dbReference type="RefSeq" id="WP_105353149.1">
    <property type="nucleotide sequence ID" value="NZ_PUIA01000035.1"/>
</dbReference>
<evidence type="ECO:0000313" key="3">
    <source>
        <dbReference type="Proteomes" id="UP000240009"/>
    </source>
</evidence>
<name>A0A2S8FNJ5_9BACT</name>
<dbReference type="Proteomes" id="UP000240009">
    <property type="component" value="Unassembled WGS sequence"/>
</dbReference>
<evidence type="ECO:0000256" key="1">
    <source>
        <dbReference type="SAM" id="Phobius"/>
    </source>
</evidence>
<dbReference type="OrthoDB" id="285270at2"/>
<keyword evidence="1" id="KW-1133">Transmembrane helix</keyword>
<feature type="transmembrane region" description="Helical" evidence="1">
    <location>
        <begin position="12"/>
        <end position="37"/>
    </location>
</feature>
<organism evidence="2 3">
    <name type="scientific">Blastopirellula marina</name>
    <dbReference type="NCBI Taxonomy" id="124"/>
    <lineage>
        <taxon>Bacteria</taxon>
        <taxon>Pseudomonadati</taxon>
        <taxon>Planctomycetota</taxon>
        <taxon>Planctomycetia</taxon>
        <taxon>Pirellulales</taxon>
        <taxon>Pirellulaceae</taxon>
        <taxon>Blastopirellula</taxon>
    </lineage>
</organism>
<keyword evidence="1" id="KW-0812">Transmembrane</keyword>
<evidence type="ECO:0000313" key="2">
    <source>
        <dbReference type="EMBL" id="PQO33414.1"/>
    </source>
</evidence>
<dbReference type="PROSITE" id="PS51257">
    <property type="entry name" value="PROKAR_LIPOPROTEIN"/>
    <property type="match status" value="1"/>
</dbReference>
<accession>A0A2S8FNJ5</accession>
<gene>
    <name evidence="2" type="ORF">C5Y96_11250</name>
</gene>
<feature type="transmembrane region" description="Helical" evidence="1">
    <location>
        <begin position="44"/>
        <end position="63"/>
    </location>
</feature>
<proteinExistence type="predicted"/>
<dbReference type="EMBL" id="PUIA01000035">
    <property type="protein sequence ID" value="PQO33414.1"/>
    <property type="molecule type" value="Genomic_DNA"/>
</dbReference>
<feature type="transmembrane region" description="Helical" evidence="1">
    <location>
        <begin position="111"/>
        <end position="132"/>
    </location>
</feature>
<feature type="transmembrane region" description="Helical" evidence="1">
    <location>
        <begin position="75"/>
        <end position="99"/>
    </location>
</feature>
<protein>
    <submittedName>
        <fullName evidence="2">Uncharacterized protein</fullName>
    </submittedName>
</protein>
<feature type="transmembrane region" description="Helical" evidence="1">
    <location>
        <begin position="152"/>
        <end position="175"/>
    </location>
</feature>
<sequence>MDRNPPFPQPSILHQASAVLVIVACLALTAICVVGLTSADPHDSVCAMILCPWPALLAGLQYWGAFRYGKISTAWVFVGLALFSCLLFLAGIQLLSVVVPSRNGYAGALNFSAVLIATLLISSGVTISNWSWFLELKQAEDLGLTPPRRVGISLKDLMLSVLAVSVVVGVFSFFYRETPTPNFGRVNNAADAPMSLPAGSRQIVYWKGANETVFQCQANEQAFLEWFDAGVGSFEARSAELPLQPITSRTSLERLTHVFEKDYLYERYSSTAGWNYRWRMEDRSLTITYDRTTQQVFCRSTSR</sequence>
<comment type="caution">
    <text evidence="2">The sequence shown here is derived from an EMBL/GenBank/DDBJ whole genome shotgun (WGS) entry which is preliminary data.</text>
</comment>